<evidence type="ECO:0008006" key="5">
    <source>
        <dbReference type="Google" id="ProtNLM"/>
    </source>
</evidence>
<dbReference type="Proteomes" id="UP000595895">
    <property type="component" value="Chromosome"/>
</dbReference>
<feature type="chain" id="PRO_5032977239" description="DUF3060 domain-containing protein" evidence="2">
    <location>
        <begin position="25"/>
        <end position="206"/>
    </location>
</feature>
<name>A0A7T7S1R5_9ACTO</name>
<proteinExistence type="predicted"/>
<accession>A0A7T7S1R5</accession>
<protein>
    <recommendedName>
        <fullName evidence="5">DUF3060 domain-containing protein</fullName>
    </recommendedName>
</protein>
<feature type="compositionally biased region" description="Low complexity" evidence="1">
    <location>
        <begin position="85"/>
        <end position="94"/>
    </location>
</feature>
<evidence type="ECO:0000256" key="2">
    <source>
        <dbReference type="SAM" id="SignalP"/>
    </source>
</evidence>
<evidence type="ECO:0000313" key="4">
    <source>
        <dbReference type="Proteomes" id="UP000595895"/>
    </source>
</evidence>
<sequence>MSLTTRTLRLAAALAAALSLTATAACEVRLTAKDDPSPAAASPQADAPTQGTAAHAAEDATANGAPGGATAPSVQPPVQPPAPGGAPSAEGQSAPEATCPWLAQEAEGSSPVTAPGPHYILNQNHEELWIQNDLEQLTVLSTNNEVAVNKVDHIVVSGQNATVYACNVKTITIEARAGNADIYWGGTTPPVVHDHGHNTDVEPYRK</sequence>
<dbReference type="RefSeq" id="WP_200274749.1">
    <property type="nucleotide sequence ID" value="NZ_CP066802.1"/>
</dbReference>
<feature type="compositionally biased region" description="Pro residues" evidence="1">
    <location>
        <begin position="74"/>
        <end position="84"/>
    </location>
</feature>
<keyword evidence="4" id="KW-1185">Reference proteome</keyword>
<dbReference type="EMBL" id="CP066802">
    <property type="protein sequence ID" value="QQM66659.1"/>
    <property type="molecule type" value="Genomic_DNA"/>
</dbReference>
<keyword evidence="2" id="KW-0732">Signal</keyword>
<feature type="compositionally biased region" description="Low complexity" evidence="1">
    <location>
        <begin position="37"/>
        <end position="73"/>
    </location>
</feature>
<evidence type="ECO:0000313" key="3">
    <source>
        <dbReference type="EMBL" id="QQM66659.1"/>
    </source>
</evidence>
<organism evidence="3 4">
    <name type="scientific">Actinomyces weissii</name>
    <dbReference type="NCBI Taxonomy" id="675090"/>
    <lineage>
        <taxon>Bacteria</taxon>
        <taxon>Bacillati</taxon>
        <taxon>Actinomycetota</taxon>
        <taxon>Actinomycetes</taxon>
        <taxon>Actinomycetales</taxon>
        <taxon>Actinomycetaceae</taxon>
        <taxon>Actinomyces</taxon>
    </lineage>
</organism>
<dbReference type="KEGG" id="awe:JG540_06030"/>
<evidence type="ECO:0000256" key="1">
    <source>
        <dbReference type="SAM" id="MobiDB-lite"/>
    </source>
</evidence>
<reference evidence="3 4" key="1">
    <citation type="submission" date="2020-12" db="EMBL/GenBank/DDBJ databases">
        <authorList>
            <person name="Zhou J."/>
        </authorList>
    </citation>
    <scope>NUCLEOTIDE SEQUENCE [LARGE SCALE GENOMIC DNA]</scope>
    <source>
        <strain evidence="3 4">CCUG 61299</strain>
    </source>
</reference>
<feature type="signal peptide" evidence="2">
    <location>
        <begin position="1"/>
        <end position="24"/>
    </location>
</feature>
<dbReference type="AlphaFoldDB" id="A0A7T7S1R5"/>
<gene>
    <name evidence="3" type="ORF">JG540_06030</name>
</gene>
<feature type="region of interest" description="Disordered" evidence="1">
    <location>
        <begin position="34"/>
        <end position="94"/>
    </location>
</feature>
<dbReference type="PROSITE" id="PS51257">
    <property type="entry name" value="PROKAR_LIPOPROTEIN"/>
    <property type="match status" value="1"/>
</dbReference>